<evidence type="ECO:0000313" key="2">
    <source>
        <dbReference type="EMBL" id="PAQ03746.1"/>
    </source>
</evidence>
<feature type="domain" description="DUF1156" evidence="1">
    <location>
        <begin position="27"/>
        <end position="88"/>
    </location>
</feature>
<organism evidence="2 3">
    <name type="scientific">Mesorhizobium mediterraneum</name>
    <dbReference type="NCBI Taxonomy" id="43617"/>
    <lineage>
        <taxon>Bacteria</taxon>
        <taxon>Pseudomonadati</taxon>
        <taxon>Pseudomonadota</taxon>
        <taxon>Alphaproteobacteria</taxon>
        <taxon>Hyphomicrobiales</taxon>
        <taxon>Phyllobacteriaceae</taxon>
        <taxon>Mesorhizobium</taxon>
    </lineage>
</organism>
<keyword evidence="3" id="KW-1185">Reference proteome</keyword>
<gene>
    <name evidence="2" type="ORF">CIT25_02805</name>
</gene>
<dbReference type="RefSeq" id="WP_095483059.1">
    <property type="nucleotide sequence ID" value="NZ_CP088154.1"/>
</dbReference>
<dbReference type="SUPFAM" id="SSF53335">
    <property type="entry name" value="S-adenosyl-L-methionine-dependent methyltransferases"/>
    <property type="match status" value="2"/>
</dbReference>
<keyword evidence="2" id="KW-0808">Transferase</keyword>
<dbReference type="InterPro" id="IPR029063">
    <property type="entry name" value="SAM-dependent_MTases_sf"/>
</dbReference>
<sequence length="1002" mass="112949">MTVTTLDRREIKVRTLADAPALIERLWPAQKLSAEAKKERKAGSGQTLTALGSYWKGRKPLVLVRACILGSLLPATDNPEADLRIFERLMAMDDLAFGIRDNRTSVPQLATLALKQGVLKDQFVCKDGSAILAEQSAAASELLQDHQFSERLRTAIWNPKITAKERIHIKAMLLSAVPYEERVSRSLRPEELGREDYADIWREVNEHLGTSANSHAELVEQLGIMRFGRKPKIADTFSGGGSIPFEAARMGCDVHASDLNPIACMLTWGALNIIGASAAGHAEMKATQAALSSRVDREITMLAIEHDEVGNRAKAFLYCLETRCPSSGWMVPLLPSRIISKTRSVVVHLVPDRENRRYEIEVVDGVSTAQMKAAETGTLVDGYLVHSVDGELHRTSIKSIRGDHRAPDGSSKNQLRQWEKADFIPRGDDIFQERLYCIQWIIAKTVGKQRYETFFSSVNDSDLLREKKVQSIVRENLAKWQEAGWAPDMPILDGRETEGPIRTMGWTYWHHFFNPRQLHMLSCFRRFADPDAPHEALLLAKLADRMARNTRWDASGEKSQTVFDTQGLKTFFNYSCRAFPYLRDLAEDLPNRHALTGHATIETHPADDVREVADIFITDPPYADAVHYHEITEFFISWLRRNPPSPFDQWTWDSRRPLAIKGEGEDFRREMVAAYGAMANHMPDNGLQVVMFTHQSGSVWADLAQIFWGAGLQVQAAWYIATETTSELRKGGYVQGTVILVLRKRRGSVSGYEDEIVQDVRAEVAHQIDTLVGLNQSLKGNGRVENLFEDADLQMAGYAAALRVLTGYTKIDGRDMTVEAVRQRRKGEVGVVDRMIEYAVSVANEHMVPDGISARLWQQLKGPERFYLKMVGLEAGGHSKLDNYQNFQRAFRVSDYNPFMGNVRPNSARLKRAIEFGPRAGFDIPDFGDGAIRAVLFGVDALVREVEPEIVLAQLQDIMPDYFRRRQDMIEVAEYFVTKRGRDDDEGRHAGVLANLLRNERL</sequence>
<protein>
    <submittedName>
        <fullName evidence="2">DNA methylase</fullName>
    </submittedName>
</protein>
<reference evidence="3" key="1">
    <citation type="submission" date="2017-08" db="EMBL/GenBank/DDBJ databases">
        <title>Mesorhizobium wenxinae sp. nov., a novel rhizobial species isolated from root nodules of chickpea (Cicer arietinum L.).</title>
        <authorList>
            <person name="Zhang J."/>
        </authorList>
    </citation>
    <scope>NUCLEOTIDE SEQUENCE [LARGE SCALE GENOMIC DNA]</scope>
    <source>
        <strain evidence="3">USDA 3392</strain>
    </source>
</reference>
<evidence type="ECO:0000259" key="1">
    <source>
        <dbReference type="Pfam" id="PF06634"/>
    </source>
</evidence>
<dbReference type="NCBIfam" id="NF042963">
    <property type="entry name" value="DUF1156_antiphage"/>
    <property type="match status" value="1"/>
</dbReference>
<proteinExistence type="predicted"/>
<evidence type="ECO:0000313" key="3">
    <source>
        <dbReference type="Proteomes" id="UP000216215"/>
    </source>
</evidence>
<keyword evidence="2" id="KW-0489">Methyltransferase</keyword>
<dbReference type="Proteomes" id="UP000216215">
    <property type="component" value="Unassembled WGS sequence"/>
</dbReference>
<dbReference type="AlphaFoldDB" id="A0AB36RH89"/>
<dbReference type="InterPro" id="IPR049953">
    <property type="entry name" value="Antiphage_assoc"/>
</dbReference>
<dbReference type="GO" id="GO:0008168">
    <property type="term" value="F:methyltransferase activity"/>
    <property type="evidence" value="ECO:0007669"/>
    <property type="project" value="UniProtKB-KW"/>
</dbReference>
<dbReference type="GO" id="GO:0032259">
    <property type="term" value="P:methylation"/>
    <property type="evidence" value="ECO:0007669"/>
    <property type="project" value="UniProtKB-KW"/>
</dbReference>
<dbReference type="Pfam" id="PF06634">
    <property type="entry name" value="DUF1156"/>
    <property type="match status" value="1"/>
</dbReference>
<accession>A0AB36RH89</accession>
<dbReference type="InterPro" id="IPR009537">
    <property type="entry name" value="DUF1156"/>
</dbReference>
<comment type="caution">
    <text evidence="2">The sequence shown here is derived from an EMBL/GenBank/DDBJ whole genome shotgun (WGS) entry which is preliminary data.</text>
</comment>
<dbReference type="EMBL" id="NPKI01000007">
    <property type="protein sequence ID" value="PAQ03746.1"/>
    <property type="molecule type" value="Genomic_DNA"/>
</dbReference>
<name>A0AB36RH89_9HYPH</name>